<reference evidence="1 2" key="1">
    <citation type="submission" date="2018-08" db="EMBL/GenBank/DDBJ databases">
        <title>A genome reference for cultivated species of the human gut microbiota.</title>
        <authorList>
            <person name="Zou Y."/>
            <person name="Xue W."/>
            <person name="Luo G."/>
        </authorList>
    </citation>
    <scope>NUCLEOTIDE SEQUENCE [LARGE SCALE GENOMIC DNA]</scope>
    <source>
        <strain evidence="1 2">AF12-7</strain>
    </source>
</reference>
<dbReference type="EMBL" id="QSAF01000011">
    <property type="protein sequence ID" value="RGW33539.1"/>
    <property type="molecule type" value="Genomic_DNA"/>
</dbReference>
<sequence length="434" mass="50389">MGFYEPAIFHIHTRGTGRLKNFNQWDVQQKSTFLHEYVHYLQDITTIQGLNKGLNNYYILGEYMRYVTKIIKSSSNIISLPINRFTANHNVGQNWIAYSCVMGDKQPVKNVLSYYPKYVTDLIDENNGEKIPLNVVILKCEGYNIPYQEIIFGTIHIMEGMANLIQNLVYPHLQDASPYNPYHIAVDVIDMIIPGFSSNKLTLISLLDFALQHSNPGLALVGYLEKKRSEGYNATSLTSDIIYNDLMQEKVCFSSLSPLSFKDAYIALADAAKDVMKDYLGNVWYWRNIDKWFQTIINRGIGLRLNAPELFQQLAIGGDITSNDVFLKIFKEFGSPIVTNSPYNFDFISPKNVFITKEEMINIYAMMQFPRVFSSNGTFSCPLRKYCQNKPCGFHKQKVDKRCLTQPWTRMRKWNRCYFNTWWYFKGFKNLIIR</sequence>
<proteinExistence type="predicted"/>
<accession>A0A413B5U7</accession>
<organism evidence="1 2">
    <name type="scientific">Bacteroides stercoris</name>
    <dbReference type="NCBI Taxonomy" id="46506"/>
    <lineage>
        <taxon>Bacteria</taxon>
        <taxon>Pseudomonadati</taxon>
        <taxon>Bacteroidota</taxon>
        <taxon>Bacteroidia</taxon>
        <taxon>Bacteroidales</taxon>
        <taxon>Bacteroidaceae</taxon>
        <taxon>Bacteroides</taxon>
    </lineage>
</organism>
<evidence type="ECO:0000313" key="2">
    <source>
        <dbReference type="Proteomes" id="UP000285150"/>
    </source>
</evidence>
<comment type="caution">
    <text evidence="1">The sequence shown here is derived from an EMBL/GenBank/DDBJ whole genome shotgun (WGS) entry which is preliminary data.</text>
</comment>
<protein>
    <submittedName>
        <fullName evidence="1">Uncharacterized protein</fullName>
    </submittedName>
</protein>
<name>A0A413B5U7_BACSE</name>
<dbReference type="Proteomes" id="UP000285150">
    <property type="component" value="Unassembled WGS sequence"/>
</dbReference>
<dbReference type="AlphaFoldDB" id="A0A413B5U7"/>
<evidence type="ECO:0000313" key="1">
    <source>
        <dbReference type="EMBL" id="RGW33539.1"/>
    </source>
</evidence>
<gene>
    <name evidence="1" type="ORF">DWV77_10380</name>
</gene>